<organism evidence="2">
    <name type="scientific">Caudovirales sp. ctEpl1</name>
    <dbReference type="NCBI Taxonomy" id="2826770"/>
    <lineage>
        <taxon>Viruses</taxon>
        <taxon>Duplodnaviria</taxon>
        <taxon>Heunggongvirae</taxon>
        <taxon>Uroviricota</taxon>
        <taxon>Caudoviricetes</taxon>
    </lineage>
</organism>
<dbReference type="GO" id="GO:0004519">
    <property type="term" value="F:endonuclease activity"/>
    <property type="evidence" value="ECO:0007669"/>
    <property type="project" value="InterPro"/>
</dbReference>
<evidence type="ECO:0000313" key="2">
    <source>
        <dbReference type="EMBL" id="DAD97079.1"/>
    </source>
</evidence>
<sequence length="110" mass="12712">MMRSFLVYKGYLMKHKRITSKKTIQEVRKQYCEICGQRTNIEPHHINTRGSGGGDIKENLIQLCTQCHINTHSGQYPTKDDCLNKVAEREGITYDEAYAVNRRAMGYDVL</sequence>
<feature type="domain" description="HNH nuclease" evidence="1">
    <location>
        <begin position="20"/>
        <end position="69"/>
    </location>
</feature>
<evidence type="ECO:0000259" key="1">
    <source>
        <dbReference type="SMART" id="SM00507"/>
    </source>
</evidence>
<reference evidence="2" key="1">
    <citation type="journal article" date="2021" name="Proc. Natl. Acad. Sci. U.S.A.">
        <title>A Catalog of Tens of Thousands of Viruses from Human Metagenomes Reveals Hidden Associations with Chronic Diseases.</title>
        <authorList>
            <person name="Tisza M.J."/>
            <person name="Buck C.B."/>
        </authorList>
    </citation>
    <scope>NUCLEOTIDE SEQUENCE</scope>
    <source>
        <strain evidence="2">CtEpl1</strain>
    </source>
</reference>
<dbReference type="GO" id="GO:0003676">
    <property type="term" value="F:nucleic acid binding"/>
    <property type="evidence" value="ECO:0007669"/>
    <property type="project" value="InterPro"/>
</dbReference>
<dbReference type="CDD" id="cd00085">
    <property type="entry name" value="HNHc"/>
    <property type="match status" value="1"/>
</dbReference>
<dbReference type="EMBL" id="BK015230">
    <property type="protein sequence ID" value="DAD97079.1"/>
    <property type="molecule type" value="Genomic_DNA"/>
</dbReference>
<name>A0A8S5NRT1_9CAUD</name>
<protein>
    <submittedName>
        <fullName evidence="2">HNHc</fullName>
    </submittedName>
</protein>
<proteinExistence type="predicted"/>
<dbReference type="Pfam" id="PF01844">
    <property type="entry name" value="HNH"/>
    <property type="match status" value="1"/>
</dbReference>
<dbReference type="Gene3D" id="1.10.30.50">
    <property type="match status" value="1"/>
</dbReference>
<dbReference type="InterPro" id="IPR003615">
    <property type="entry name" value="HNH_nuc"/>
</dbReference>
<accession>A0A8S5NRT1</accession>
<dbReference type="InterPro" id="IPR002711">
    <property type="entry name" value="HNH"/>
</dbReference>
<dbReference type="SMART" id="SM00507">
    <property type="entry name" value="HNHc"/>
    <property type="match status" value="1"/>
</dbReference>
<dbReference type="GO" id="GO:0008270">
    <property type="term" value="F:zinc ion binding"/>
    <property type="evidence" value="ECO:0007669"/>
    <property type="project" value="InterPro"/>
</dbReference>